<protein>
    <submittedName>
        <fullName evidence="9">ComEC/Rec2 family competence protein</fullName>
    </submittedName>
</protein>
<dbReference type="AlphaFoldDB" id="A0A934KE48"/>
<evidence type="ECO:0000256" key="6">
    <source>
        <dbReference type="SAM" id="Phobius"/>
    </source>
</evidence>
<evidence type="ECO:0000256" key="5">
    <source>
        <dbReference type="ARBA" id="ARBA00023136"/>
    </source>
</evidence>
<feature type="domain" description="DUF4131" evidence="8">
    <location>
        <begin position="26"/>
        <end position="176"/>
    </location>
</feature>
<evidence type="ECO:0000256" key="1">
    <source>
        <dbReference type="ARBA" id="ARBA00004651"/>
    </source>
</evidence>
<dbReference type="NCBIfam" id="TIGR00360">
    <property type="entry name" value="ComEC_N-term"/>
    <property type="match status" value="1"/>
</dbReference>
<feature type="domain" description="ComEC/Rec2-related protein" evidence="7">
    <location>
        <begin position="217"/>
        <end position="474"/>
    </location>
</feature>
<keyword evidence="5 6" id="KW-0472">Membrane</keyword>
<dbReference type="GO" id="GO:0005886">
    <property type="term" value="C:plasma membrane"/>
    <property type="evidence" value="ECO:0007669"/>
    <property type="project" value="UniProtKB-SubCell"/>
</dbReference>
<name>A0A934KE48_9BACT</name>
<comment type="caution">
    <text evidence="9">The sequence shown here is derived from an EMBL/GenBank/DDBJ whole genome shotgun (WGS) entry which is preliminary data.</text>
</comment>
<evidence type="ECO:0000256" key="4">
    <source>
        <dbReference type="ARBA" id="ARBA00022989"/>
    </source>
</evidence>
<comment type="subcellular location">
    <subcellularLocation>
        <location evidence="1">Cell membrane</location>
        <topology evidence="1">Multi-pass membrane protein</topology>
    </subcellularLocation>
</comment>
<dbReference type="InterPro" id="IPR025405">
    <property type="entry name" value="DUF4131"/>
</dbReference>
<evidence type="ECO:0000313" key="10">
    <source>
        <dbReference type="Proteomes" id="UP000620075"/>
    </source>
</evidence>
<feature type="transmembrane region" description="Helical" evidence="6">
    <location>
        <begin position="258"/>
        <end position="280"/>
    </location>
</feature>
<reference evidence="9 10" key="1">
    <citation type="submission" date="2020-10" db="EMBL/GenBank/DDBJ databases">
        <title>Ca. Dormibacterota MAGs.</title>
        <authorList>
            <person name="Montgomery K."/>
        </authorList>
    </citation>
    <scope>NUCLEOTIDE SEQUENCE [LARGE SCALE GENOMIC DNA]</scope>
    <source>
        <strain evidence="9">SC8811_S16_3</strain>
    </source>
</reference>
<dbReference type="PANTHER" id="PTHR30619">
    <property type="entry name" value="DNA INTERNALIZATION/COMPETENCE PROTEIN COMEC/REC2"/>
    <property type="match status" value="1"/>
</dbReference>
<accession>A0A934KE48</accession>
<evidence type="ECO:0000259" key="7">
    <source>
        <dbReference type="Pfam" id="PF03772"/>
    </source>
</evidence>
<feature type="transmembrane region" description="Helical" evidence="6">
    <location>
        <begin position="424"/>
        <end position="444"/>
    </location>
</feature>
<proteinExistence type="predicted"/>
<dbReference type="EMBL" id="JAEKNQ010000005">
    <property type="protein sequence ID" value="MBJ7601666.1"/>
    <property type="molecule type" value="Genomic_DNA"/>
</dbReference>
<keyword evidence="3 6" id="KW-0812">Transmembrane</keyword>
<dbReference type="Pfam" id="PF13567">
    <property type="entry name" value="DUF4131"/>
    <property type="match status" value="1"/>
</dbReference>
<evidence type="ECO:0000256" key="3">
    <source>
        <dbReference type="ARBA" id="ARBA00022692"/>
    </source>
</evidence>
<dbReference type="InterPro" id="IPR004477">
    <property type="entry name" value="ComEC_N"/>
</dbReference>
<feature type="transmembrane region" description="Helical" evidence="6">
    <location>
        <begin position="485"/>
        <end position="504"/>
    </location>
</feature>
<dbReference type="Pfam" id="PF03772">
    <property type="entry name" value="Competence"/>
    <property type="match status" value="1"/>
</dbReference>
<gene>
    <name evidence="9" type="ORF">JF888_00460</name>
</gene>
<evidence type="ECO:0000313" key="9">
    <source>
        <dbReference type="EMBL" id="MBJ7601666.1"/>
    </source>
</evidence>
<sequence>MTLGLVCLLAWSAGIALAGVSGVLRLELGVLAICLGAASAAVGSALRPAVYGLGLAFLLLGVGRVELAPAPAALDPTQVARLAGQQVSVRGSVTDDPKPQSQGYEAVIQPFAEAGSGALTGLHSRLLVQVRSQVEPAPGDEVEVSGRLALPRDRPGFDRRTELALKGIQFELRPAQLRVLKAAGGIRAAPLWLRERYRAAIAELLPPPHAQVLVGVVLGVRSGIPAQLQQDLIVTGLVHLLVLSGLKVAIFARLARAALIPLLGRLAVVPVLVLIALYALAGGATPAALRATGMGALALVAAQVGRPTYVWTSLAAAGAGMLGWQPELIWDVGFQLSFAGTAAIILLTPGLEARLHWLPGVLREPFAVTAAAQIGTAPFMASGFHLLSPVAPVANALVLPLLPALVAAGLLITPLSALPPIGQLAAVPLAALLAYLDQVAGLLARVPAAAVPVPAISLLGGVAYYAALGAALVAQRSGGGTRRGALIAGVVLPLLVAGGELVQWSRPDTSATVLAVGQGQAVLLSGSGGRVLIDGGPSPTRLAAQLGARLPPWVRALDGLVITGTGAAHVAGLAGFDRSVETVVLPAGAKAGTAWRGVALAQLARGAEVLQVHAGQRLSLAGFQIDILSPEVGSDAVQLGLRVSAGHGSTFCDMADLDTDSQQAAAPRLARLGGCTELLVPDAGRSAPAPDLLKAARASRLLVSDGGGQLARDLPRSGIYRTSEEGDIAVSL</sequence>
<feature type="transmembrane region" description="Helical" evidence="6">
    <location>
        <begin position="232"/>
        <end position="252"/>
    </location>
</feature>
<dbReference type="InterPro" id="IPR052159">
    <property type="entry name" value="Competence_DNA_uptake"/>
</dbReference>
<feature type="transmembrane region" description="Helical" evidence="6">
    <location>
        <begin position="28"/>
        <end position="46"/>
    </location>
</feature>
<dbReference type="PANTHER" id="PTHR30619:SF1">
    <property type="entry name" value="RECOMBINATION PROTEIN 2"/>
    <property type="match status" value="1"/>
</dbReference>
<feature type="transmembrane region" description="Helical" evidence="6">
    <location>
        <begin position="450"/>
        <end position="473"/>
    </location>
</feature>
<dbReference type="InterPro" id="IPR036866">
    <property type="entry name" value="RibonucZ/Hydroxyglut_hydro"/>
</dbReference>
<feature type="transmembrane region" description="Helical" evidence="6">
    <location>
        <begin position="393"/>
        <end position="412"/>
    </location>
</feature>
<organism evidence="9 10">
    <name type="scientific">Candidatus Dormiibacter inghamiae</name>
    <dbReference type="NCBI Taxonomy" id="3127013"/>
    <lineage>
        <taxon>Bacteria</taxon>
        <taxon>Bacillati</taxon>
        <taxon>Candidatus Dormiibacterota</taxon>
        <taxon>Candidatus Dormibacteria</taxon>
        <taxon>Candidatus Dormibacterales</taxon>
        <taxon>Candidatus Dormibacteraceae</taxon>
        <taxon>Candidatus Dormiibacter</taxon>
    </lineage>
</organism>
<evidence type="ECO:0000256" key="2">
    <source>
        <dbReference type="ARBA" id="ARBA00022475"/>
    </source>
</evidence>
<evidence type="ECO:0000259" key="8">
    <source>
        <dbReference type="Pfam" id="PF13567"/>
    </source>
</evidence>
<dbReference type="Proteomes" id="UP000620075">
    <property type="component" value="Unassembled WGS sequence"/>
</dbReference>
<dbReference type="Gene3D" id="3.60.15.10">
    <property type="entry name" value="Ribonuclease Z/Hydroxyacylglutathione hydrolase-like"/>
    <property type="match status" value="1"/>
</dbReference>
<keyword evidence="2" id="KW-1003">Cell membrane</keyword>
<dbReference type="RefSeq" id="WP_338176019.1">
    <property type="nucleotide sequence ID" value="NZ_JAEKNQ010000005.1"/>
</dbReference>
<keyword evidence="4 6" id="KW-1133">Transmembrane helix</keyword>
<dbReference type="SUPFAM" id="SSF56281">
    <property type="entry name" value="Metallo-hydrolase/oxidoreductase"/>
    <property type="match status" value="1"/>
</dbReference>